<proteinExistence type="predicted"/>
<comment type="caution">
    <text evidence="1">The sequence shown here is derived from an EMBL/GenBank/DDBJ whole genome shotgun (WGS) entry which is preliminary data.</text>
</comment>
<accession>A0ABU0VUQ8</accession>
<keyword evidence="2" id="KW-1185">Reference proteome</keyword>
<evidence type="ECO:0000313" key="2">
    <source>
        <dbReference type="Proteomes" id="UP001239680"/>
    </source>
</evidence>
<dbReference type="EMBL" id="JAVDBT010000002">
    <property type="protein sequence ID" value="MDQ2065293.1"/>
    <property type="molecule type" value="Genomic_DNA"/>
</dbReference>
<evidence type="ECO:0000313" key="1">
    <source>
        <dbReference type="EMBL" id="MDQ2065293.1"/>
    </source>
</evidence>
<protein>
    <recommendedName>
        <fullName evidence="3">Flagellar protein FlgN</fullName>
    </recommendedName>
</protein>
<gene>
    <name evidence="1" type="ORF">Q9295_02810</name>
</gene>
<sequence length="114" mass="12991">MNVERARLRQLQDMASLVLDSRSQKLRQENAVKDALLRQLADLEPRAADLGLLWSAQEQAQFAYQQWAAQRRAVLNQQLAAQTALCLKAAEEGRQAFGKVHVLEVLTQRLPDRR</sequence>
<dbReference type="RefSeq" id="WP_306678985.1">
    <property type="nucleotide sequence ID" value="NZ_JAVDBT010000002.1"/>
</dbReference>
<reference evidence="1 2" key="1">
    <citation type="submission" date="2023-08" db="EMBL/GenBank/DDBJ databases">
        <title>Characterization of two Paracoccaceae strains isolated from Phycosphere and proposal of Xinfangfangia lacusdiani sp. nov.</title>
        <authorList>
            <person name="Deng Y."/>
            <person name="Zhang Y.Q."/>
        </authorList>
    </citation>
    <scope>NUCLEOTIDE SEQUENCE [LARGE SCALE GENOMIC DNA]</scope>
    <source>
        <strain evidence="1 2">CPCC 101601</strain>
    </source>
</reference>
<evidence type="ECO:0008006" key="3">
    <source>
        <dbReference type="Google" id="ProtNLM"/>
    </source>
</evidence>
<dbReference type="Proteomes" id="UP001239680">
    <property type="component" value="Unassembled WGS sequence"/>
</dbReference>
<name>A0ABU0VUQ8_9RHOB</name>
<organism evidence="1 2">
    <name type="scientific">Pseudogemmobacter lacusdianii</name>
    <dbReference type="NCBI Taxonomy" id="3069608"/>
    <lineage>
        <taxon>Bacteria</taxon>
        <taxon>Pseudomonadati</taxon>
        <taxon>Pseudomonadota</taxon>
        <taxon>Alphaproteobacteria</taxon>
        <taxon>Rhodobacterales</taxon>
        <taxon>Paracoccaceae</taxon>
        <taxon>Pseudogemmobacter</taxon>
    </lineage>
</organism>